<accession>Q07KU6</accession>
<dbReference type="AlphaFoldDB" id="Q07KU6"/>
<dbReference type="OrthoDB" id="9801785at2"/>
<reference evidence="7" key="1">
    <citation type="submission" date="2006-09" db="EMBL/GenBank/DDBJ databases">
        <title>Complete sequence of Rhodopseudomonas palustris BisA53.</title>
        <authorList>
            <consortium name="US DOE Joint Genome Institute"/>
            <person name="Copeland A."/>
            <person name="Lucas S."/>
            <person name="Lapidus A."/>
            <person name="Barry K."/>
            <person name="Detter J.C."/>
            <person name="Glavina del Rio T."/>
            <person name="Hammon N."/>
            <person name="Israni S."/>
            <person name="Dalin E."/>
            <person name="Tice H."/>
            <person name="Pitluck S."/>
            <person name="Chain P."/>
            <person name="Malfatti S."/>
            <person name="Shin M."/>
            <person name="Vergez L."/>
            <person name="Schmutz J."/>
            <person name="Larimer F."/>
            <person name="Land M."/>
            <person name="Hauser L."/>
            <person name="Pelletier D.A."/>
            <person name="Kyrpides N."/>
            <person name="Kim E."/>
            <person name="Harwood C.S."/>
            <person name="Oda Y."/>
            <person name="Richardson P."/>
        </authorList>
    </citation>
    <scope>NUCLEOTIDE SEQUENCE [LARGE SCALE GENOMIC DNA]</scope>
    <source>
        <strain evidence="7">BisA53</strain>
    </source>
</reference>
<dbReference type="GO" id="GO:0033499">
    <property type="term" value="P:galactose catabolic process via UDP-galactose, Leloir pathway"/>
    <property type="evidence" value="ECO:0007669"/>
    <property type="project" value="TreeGrafter"/>
</dbReference>
<dbReference type="SUPFAM" id="SSF51735">
    <property type="entry name" value="NAD(P)-binding Rossmann-fold domains"/>
    <property type="match status" value="1"/>
</dbReference>
<evidence type="ECO:0000256" key="3">
    <source>
        <dbReference type="ARBA" id="ARBA00018569"/>
    </source>
</evidence>
<dbReference type="InterPro" id="IPR001509">
    <property type="entry name" value="Epimerase_deHydtase"/>
</dbReference>
<dbReference type="HOGENOM" id="CLU_007383_1_7_5"/>
<name>Q07KU6_RHOP5</name>
<evidence type="ECO:0000313" key="7">
    <source>
        <dbReference type="EMBL" id="ABJ07438.1"/>
    </source>
</evidence>
<dbReference type="Gene3D" id="3.40.50.720">
    <property type="entry name" value="NAD(P)-binding Rossmann-like Domain"/>
    <property type="match status" value="1"/>
</dbReference>
<dbReference type="PANTHER" id="PTHR43725">
    <property type="entry name" value="UDP-GLUCOSE 4-EPIMERASE"/>
    <property type="match status" value="1"/>
</dbReference>
<proteinExistence type="inferred from homology"/>
<sequence>MKILVTGGNGYVGRELCRQLYDSHRVLVVDELRYGANRFCEDDLARLDLIQADVSDVRAMAAVREFAPDVVIHLAAIHYIPECETNPALAVSTNVAGTVAMLQACPPGCRFVFASSGAVYAPDASPHSETEAATVPTDIYGLSKLQGEHYVRYIARARGFPAVIVRLFNVVGPGETNPHLLPEIIAQLKAGNRSIRLGNLWPKRDYIHVRDAARGFAAAALEGAVANGDAVAVNLGTSKAYSVSEVVERLRRISGCQFELLEDSSRVRAVDRPVLAADVGRIRRMFGWSARLSIDDALSDLWREPDLSEALLAKYRS</sequence>
<dbReference type="EMBL" id="CP000463">
    <property type="protein sequence ID" value="ABJ07438.1"/>
    <property type="molecule type" value="Genomic_DNA"/>
</dbReference>
<feature type="domain" description="NAD-dependent epimerase/dehydratase" evidence="6">
    <location>
        <begin position="3"/>
        <end position="224"/>
    </location>
</feature>
<protein>
    <recommendedName>
        <fullName evidence="3">UDP-glucose 4-epimerase</fullName>
    </recommendedName>
    <alternativeName>
        <fullName evidence="5">Galactowaldenase</fullName>
    </alternativeName>
    <alternativeName>
        <fullName evidence="4">UDP-galactose 4-epimerase</fullName>
    </alternativeName>
</protein>
<dbReference type="KEGG" id="rpe:RPE_3508"/>
<dbReference type="Pfam" id="PF01370">
    <property type="entry name" value="Epimerase"/>
    <property type="match status" value="1"/>
</dbReference>
<evidence type="ECO:0000256" key="5">
    <source>
        <dbReference type="ARBA" id="ARBA00033067"/>
    </source>
</evidence>
<dbReference type="PANTHER" id="PTHR43725:SF53">
    <property type="entry name" value="UDP-ARABINOSE 4-EPIMERASE 1"/>
    <property type="match status" value="1"/>
</dbReference>
<dbReference type="InterPro" id="IPR036291">
    <property type="entry name" value="NAD(P)-bd_dom_sf"/>
</dbReference>
<evidence type="ECO:0000256" key="2">
    <source>
        <dbReference type="ARBA" id="ARBA00007637"/>
    </source>
</evidence>
<gene>
    <name evidence="7" type="ordered locus">RPE_3508</name>
</gene>
<evidence type="ECO:0000256" key="4">
    <source>
        <dbReference type="ARBA" id="ARBA00031367"/>
    </source>
</evidence>
<evidence type="ECO:0000259" key="6">
    <source>
        <dbReference type="Pfam" id="PF01370"/>
    </source>
</evidence>
<evidence type="ECO:0000256" key="1">
    <source>
        <dbReference type="ARBA" id="ARBA00004947"/>
    </source>
</evidence>
<comment type="pathway">
    <text evidence="1">Carbohydrate metabolism; galactose metabolism.</text>
</comment>
<dbReference type="eggNOG" id="COG1087">
    <property type="taxonomic scope" value="Bacteria"/>
</dbReference>
<organism evidence="7">
    <name type="scientific">Rhodopseudomonas palustris (strain BisA53)</name>
    <dbReference type="NCBI Taxonomy" id="316055"/>
    <lineage>
        <taxon>Bacteria</taxon>
        <taxon>Pseudomonadati</taxon>
        <taxon>Pseudomonadota</taxon>
        <taxon>Alphaproteobacteria</taxon>
        <taxon>Hyphomicrobiales</taxon>
        <taxon>Nitrobacteraceae</taxon>
        <taxon>Rhodopseudomonas</taxon>
    </lineage>
</organism>
<dbReference type="STRING" id="316055.RPE_3508"/>
<comment type="similarity">
    <text evidence="2">Belongs to the NAD(P)-dependent epimerase/dehydratase family.</text>
</comment>